<evidence type="ECO:0000256" key="1">
    <source>
        <dbReference type="SAM" id="MobiDB-lite"/>
    </source>
</evidence>
<evidence type="ECO:0000313" key="3">
    <source>
        <dbReference type="Proteomes" id="UP001459277"/>
    </source>
</evidence>
<reference evidence="2 3" key="1">
    <citation type="submission" date="2024-01" db="EMBL/GenBank/DDBJ databases">
        <title>A telomere-to-telomere, gap-free genome of sweet tea (Lithocarpus litseifolius).</title>
        <authorList>
            <person name="Zhou J."/>
        </authorList>
    </citation>
    <scope>NUCLEOTIDE SEQUENCE [LARGE SCALE GENOMIC DNA]</scope>
    <source>
        <strain evidence="2">Zhou-2022a</strain>
        <tissue evidence="2">Leaf</tissue>
    </source>
</reference>
<protein>
    <submittedName>
        <fullName evidence="2">Uncharacterized protein</fullName>
    </submittedName>
</protein>
<feature type="compositionally biased region" description="Acidic residues" evidence="1">
    <location>
        <begin position="47"/>
        <end position="59"/>
    </location>
</feature>
<dbReference type="Proteomes" id="UP001459277">
    <property type="component" value="Unassembled WGS sequence"/>
</dbReference>
<sequence>MTHGSSHLKPPKPSDPPPLISSFVSLQEPRPNPDLPTTYDESKDESAVVEELAESDSDESGAAIDGLGVNLGESEEERVDNLGESGEERVDEVWRGESR</sequence>
<name>A0AAW2CMX6_9ROSI</name>
<accession>A0AAW2CMX6</accession>
<organism evidence="2 3">
    <name type="scientific">Lithocarpus litseifolius</name>
    <dbReference type="NCBI Taxonomy" id="425828"/>
    <lineage>
        <taxon>Eukaryota</taxon>
        <taxon>Viridiplantae</taxon>
        <taxon>Streptophyta</taxon>
        <taxon>Embryophyta</taxon>
        <taxon>Tracheophyta</taxon>
        <taxon>Spermatophyta</taxon>
        <taxon>Magnoliopsida</taxon>
        <taxon>eudicotyledons</taxon>
        <taxon>Gunneridae</taxon>
        <taxon>Pentapetalae</taxon>
        <taxon>rosids</taxon>
        <taxon>fabids</taxon>
        <taxon>Fagales</taxon>
        <taxon>Fagaceae</taxon>
        <taxon>Lithocarpus</taxon>
    </lineage>
</organism>
<comment type="caution">
    <text evidence="2">The sequence shown here is derived from an EMBL/GenBank/DDBJ whole genome shotgun (WGS) entry which is preliminary data.</text>
</comment>
<dbReference type="EMBL" id="JAZDWU010000006">
    <property type="protein sequence ID" value="KAK9999534.1"/>
    <property type="molecule type" value="Genomic_DNA"/>
</dbReference>
<keyword evidence="3" id="KW-1185">Reference proteome</keyword>
<feature type="compositionally biased region" description="Basic and acidic residues" evidence="1">
    <location>
        <begin position="86"/>
        <end position="99"/>
    </location>
</feature>
<proteinExistence type="predicted"/>
<gene>
    <name evidence="2" type="ORF">SO802_019137</name>
</gene>
<feature type="region of interest" description="Disordered" evidence="1">
    <location>
        <begin position="1"/>
        <end position="99"/>
    </location>
</feature>
<evidence type="ECO:0000313" key="2">
    <source>
        <dbReference type="EMBL" id="KAK9999534.1"/>
    </source>
</evidence>
<dbReference type="AlphaFoldDB" id="A0AAW2CMX6"/>